<feature type="non-terminal residue" evidence="1">
    <location>
        <position position="1"/>
    </location>
</feature>
<dbReference type="GO" id="GO:0005929">
    <property type="term" value="C:cilium"/>
    <property type="evidence" value="ECO:0007669"/>
    <property type="project" value="TreeGrafter"/>
</dbReference>
<dbReference type="InterPro" id="IPR033304">
    <property type="entry name" value="DLEC1"/>
</dbReference>
<reference evidence="1" key="1">
    <citation type="submission" date="2014-12" db="EMBL/GenBank/DDBJ databases">
        <title>Insight into the proteome of Arion vulgaris.</title>
        <authorList>
            <person name="Aradska J."/>
            <person name="Bulat T."/>
            <person name="Smidak R."/>
            <person name="Sarate P."/>
            <person name="Gangsoo J."/>
            <person name="Sialana F."/>
            <person name="Bilban M."/>
            <person name="Lubec G."/>
        </authorList>
    </citation>
    <scope>NUCLEOTIDE SEQUENCE</scope>
    <source>
        <tissue evidence="1">Skin</tissue>
    </source>
</reference>
<evidence type="ECO:0000313" key="1">
    <source>
        <dbReference type="EMBL" id="CEK98749.1"/>
    </source>
</evidence>
<dbReference type="PANTHER" id="PTHR46348">
    <property type="entry name" value="DELETED IN LUNG AND ESOPHAGEAL CANCER PROTEIN 1"/>
    <property type="match status" value="1"/>
</dbReference>
<dbReference type="GO" id="GO:0008285">
    <property type="term" value="P:negative regulation of cell population proliferation"/>
    <property type="evidence" value="ECO:0007669"/>
    <property type="project" value="InterPro"/>
</dbReference>
<protein>
    <submittedName>
        <fullName evidence="1">Uncharacterized protein</fullName>
    </submittedName>
</protein>
<organism evidence="1">
    <name type="scientific">Arion vulgaris</name>
    <dbReference type="NCBI Taxonomy" id="1028688"/>
    <lineage>
        <taxon>Eukaryota</taxon>
        <taxon>Metazoa</taxon>
        <taxon>Spiralia</taxon>
        <taxon>Lophotrochozoa</taxon>
        <taxon>Mollusca</taxon>
        <taxon>Gastropoda</taxon>
        <taxon>Heterobranchia</taxon>
        <taxon>Euthyneura</taxon>
        <taxon>Panpulmonata</taxon>
        <taxon>Eupulmonata</taxon>
        <taxon>Stylommatophora</taxon>
        <taxon>Helicina</taxon>
        <taxon>Arionoidea</taxon>
        <taxon>Arionidae</taxon>
        <taxon>Arion</taxon>
    </lineage>
</organism>
<dbReference type="Gene3D" id="2.60.40.10">
    <property type="entry name" value="Immunoglobulins"/>
    <property type="match status" value="1"/>
</dbReference>
<proteinExistence type="predicted"/>
<dbReference type="AlphaFoldDB" id="A0A0B7BZT5"/>
<dbReference type="EMBL" id="HACG01051878">
    <property type="protein sequence ID" value="CEK98749.1"/>
    <property type="molecule type" value="Transcribed_RNA"/>
</dbReference>
<name>A0A0B7BZT5_9EUPU</name>
<dbReference type="GO" id="GO:0015631">
    <property type="term" value="F:tubulin binding"/>
    <property type="evidence" value="ECO:0007669"/>
    <property type="project" value="TreeGrafter"/>
</dbReference>
<feature type="non-terminal residue" evidence="1">
    <location>
        <position position="74"/>
    </location>
</feature>
<sequence>YKPILTSCFSDGQPDCNIEEVRVPDLHSAFNVFPSNGILQPSQIAEFRLTFAPAAIGSFHSVVHMILQKVPQKP</sequence>
<dbReference type="PANTHER" id="PTHR46348:SF1">
    <property type="entry name" value="DELETED IN LUNG AND ESOPHAGEAL CANCER PROTEIN 1"/>
    <property type="match status" value="1"/>
</dbReference>
<dbReference type="InterPro" id="IPR013783">
    <property type="entry name" value="Ig-like_fold"/>
</dbReference>
<accession>A0A0B7BZT5</accession>
<dbReference type="GO" id="GO:0005737">
    <property type="term" value="C:cytoplasm"/>
    <property type="evidence" value="ECO:0007669"/>
    <property type="project" value="TreeGrafter"/>
</dbReference>
<gene>
    <name evidence="1" type="primary">ORF219493</name>
</gene>